<dbReference type="PANTHER" id="PTHR46527">
    <property type="entry name" value="NUCLEOPORIN-LIKE PROTEIN 2"/>
    <property type="match status" value="1"/>
</dbReference>
<feature type="zinc finger region" description="C3H1-type" evidence="3">
    <location>
        <begin position="1"/>
        <end position="25"/>
    </location>
</feature>
<feature type="region of interest" description="Disordered" evidence="4">
    <location>
        <begin position="336"/>
        <end position="565"/>
    </location>
</feature>
<evidence type="ECO:0000256" key="2">
    <source>
        <dbReference type="ARBA" id="ARBA00023242"/>
    </source>
</evidence>
<keyword evidence="3" id="KW-0862">Zinc</keyword>
<organism evidence="6 7">
    <name type="scientific">Lophiotrema nucula</name>
    <dbReference type="NCBI Taxonomy" id="690887"/>
    <lineage>
        <taxon>Eukaryota</taxon>
        <taxon>Fungi</taxon>
        <taxon>Dikarya</taxon>
        <taxon>Ascomycota</taxon>
        <taxon>Pezizomycotina</taxon>
        <taxon>Dothideomycetes</taxon>
        <taxon>Pleosporomycetidae</taxon>
        <taxon>Pleosporales</taxon>
        <taxon>Lophiotremataceae</taxon>
        <taxon>Lophiotrema</taxon>
    </lineage>
</organism>
<dbReference type="GO" id="GO:0005634">
    <property type="term" value="C:nucleus"/>
    <property type="evidence" value="ECO:0007669"/>
    <property type="project" value="UniProtKB-SubCell"/>
</dbReference>
<keyword evidence="3" id="KW-0863">Zinc-finger</keyword>
<dbReference type="EMBL" id="ML977363">
    <property type="protein sequence ID" value="KAF2106417.1"/>
    <property type="molecule type" value="Genomic_DNA"/>
</dbReference>
<dbReference type="PANTHER" id="PTHR46527:SF1">
    <property type="entry name" value="NUCLEOPORIN NUP42"/>
    <property type="match status" value="1"/>
</dbReference>
<feature type="compositionally biased region" description="Polar residues" evidence="4">
    <location>
        <begin position="350"/>
        <end position="363"/>
    </location>
</feature>
<evidence type="ECO:0000256" key="1">
    <source>
        <dbReference type="ARBA" id="ARBA00004123"/>
    </source>
</evidence>
<feature type="region of interest" description="Disordered" evidence="4">
    <location>
        <begin position="180"/>
        <end position="221"/>
    </location>
</feature>
<evidence type="ECO:0000259" key="5">
    <source>
        <dbReference type="PROSITE" id="PS50103"/>
    </source>
</evidence>
<proteinExistence type="predicted"/>
<keyword evidence="7" id="KW-1185">Reference proteome</keyword>
<dbReference type="PROSITE" id="PS50103">
    <property type="entry name" value="ZF_C3H1"/>
    <property type="match status" value="1"/>
</dbReference>
<dbReference type="OrthoDB" id="20729at2759"/>
<keyword evidence="3" id="KW-0479">Metal-binding</keyword>
<evidence type="ECO:0000313" key="7">
    <source>
        <dbReference type="Proteomes" id="UP000799770"/>
    </source>
</evidence>
<reference evidence="6" key="1">
    <citation type="journal article" date="2020" name="Stud. Mycol.">
        <title>101 Dothideomycetes genomes: a test case for predicting lifestyles and emergence of pathogens.</title>
        <authorList>
            <person name="Haridas S."/>
            <person name="Albert R."/>
            <person name="Binder M."/>
            <person name="Bloem J."/>
            <person name="Labutti K."/>
            <person name="Salamov A."/>
            <person name="Andreopoulos B."/>
            <person name="Baker S."/>
            <person name="Barry K."/>
            <person name="Bills G."/>
            <person name="Bluhm B."/>
            <person name="Cannon C."/>
            <person name="Castanera R."/>
            <person name="Culley D."/>
            <person name="Daum C."/>
            <person name="Ezra D."/>
            <person name="Gonzalez J."/>
            <person name="Henrissat B."/>
            <person name="Kuo A."/>
            <person name="Liang C."/>
            <person name="Lipzen A."/>
            <person name="Lutzoni F."/>
            <person name="Magnuson J."/>
            <person name="Mondo S."/>
            <person name="Nolan M."/>
            <person name="Ohm R."/>
            <person name="Pangilinan J."/>
            <person name="Park H.-J."/>
            <person name="Ramirez L."/>
            <person name="Alfaro M."/>
            <person name="Sun H."/>
            <person name="Tritt A."/>
            <person name="Yoshinaga Y."/>
            <person name="Zwiers L.-H."/>
            <person name="Turgeon B."/>
            <person name="Goodwin S."/>
            <person name="Spatafora J."/>
            <person name="Crous P."/>
            <person name="Grigoriev I."/>
        </authorList>
    </citation>
    <scope>NUCLEOTIDE SEQUENCE</scope>
    <source>
        <strain evidence="6">CBS 627.86</strain>
    </source>
</reference>
<feature type="compositionally biased region" description="Low complexity" evidence="4">
    <location>
        <begin position="395"/>
        <end position="449"/>
    </location>
</feature>
<evidence type="ECO:0000256" key="4">
    <source>
        <dbReference type="SAM" id="MobiDB-lite"/>
    </source>
</evidence>
<feature type="compositionally biased region" description="Polar residues" evidence="4">
    <location>
        <begin position="205"/>
        <end position="219"/>
    </location>
</feature>
<dbReference type="InterPro" id="IPR000571">
    <property type="entry name" value="Znf_CCCH"/>
</dbReference>
<feature type="compositionally biased region" description="Basic and acidic residues" evidence="4">
    <location>
        <begin position="546"/>
        <end position="565"/>
    </location>
</feature>
<feature type="compositionally biased region" description="Low complexity" evidence="4">
    <location>
        <begin position="364"/>
        <end position="380"/>
    </location>
</feature>
<feature type="compositionally biased region" description="Low complexity" evidence="4">
    <location>
        <begin position="465"/>
        <end position="540"/>
    </location>
</feature>
<gene>
    <name evidence="6" type="ORF">BDV96DRAFT_591147</name>
</gene>
<dbReference type="AlphaFoldDB" id="A0A6A5YJB0"/>
<feature type="domain" description="C3H1-type" evidence="5">
    <location>
        <begin position="1"/>
        <end position="25"/>
    </location>
</feature>
<keyword evidence="2" id="KW-0539">Nucleus</keyword>
<name>A0A6A5YJB0_9PLEO</name>
<accession>A0A6A5YJB0</accession>
<protein>
    <recommendedName>
        <fullName evidence="5">C3H1-type domain-containing protein</fullName>
    </recommendedName>
</protein>
<sequence>MGVCTFYQRGNCKFGSNCKNEHPGQITQATGSNFGGGANTNRFGAFNGGGDRYRPGQNQSGLRGGDVNRQPLYHLSAETIKGDLTHERPTYPLSCYAPGRDAPRQLIEGPVEISPEELRLRYYAQRASGNEAAAQQEETVLGKQMQEQVDRILNDLDGAIKYVEEGANIPGNRLDIAQGKTPVGGAPGSTAPANPFGKPPANALGGTQTTTPAFGQSSTPAFGQAATPAFGAGASAFGKPAALGAGGGSAFGAPSAIGGGGGSAFGAPSALGGGGASAFGKPSMPTASAFGSTSALGAGGAFGKPSMPGATPAFGAGSAFGATANAGASAFGQQGQIQAPNPAFGKPAFGSTSTPANPFSGGNQSSPFTQPQQSQAPSAFGKPSGLGQTTVAFGQPQQPQAQAQASPFGQQQQTQNQQRPFGQQQQAQNQPPPFGQQQQSQQQAPAFGATAQPGAAFGQSGFGKAASWGQPQQQQQAQPAATASPFAAKPQSPAAAPSAFPKPAQSSPFAQQAQSASPFAQPQQQQPATASPFATQTAAPGSGKIFEAKDRQKEGRPEDYAGDRGRILEEIYTRVGRLGRFNDNEDIPLVPPKCEWIVELKL</sequence>
<evidence type="ECO:0000256" key="3">
    <source>
        <dbReference type="PROSITE-ProRule" id="PRU00723"/>
    </source>
</evidence>
<evidence type="ECO:0000313" key="6">
    <source>
        <dbReference type="EMBL" id="KAF2106417.1"/>
    </source>
</evidence>
<dbReference type="Proteomes" id="UP000799770">
    <property type="component" value="Unassembled WGS sequence"/>
</dbReference>
<dbReference type="GO" id="GO:0008270">
    <property type="term" value="F:zinc ion binding"/>
    <property type="evidence" value="ECO:0007669"/>
    <property type="project" value="UniProtKB-KW"/>
</dbReference>
<dbReference type="InterPro" id="IPR051767">
    <property type="entry name" value="Nucleoporin_NUP42"/>
</dbReference>
<comment type="subcellular location">
    <subcellularLocation>
        <location evidence="1">Nucleus</location>
    </subcellularLocation>
</comment>